<accession>A0A317T6N4</accession>
<evidence type="ECO:0000313" key="1">
    <source>
        <dbReference type="EMBL" id="PWW82352.1"/>
    </source>
</evidence>
<evidence type="ECO:0008006" key="3">
    <source>
        <dbReference type="Google" id="ProtNLM"/>
    </source>
</evidence>
<sequence>MEFESKAVPLFWTGGWDSTFRLCDLVLVEKRAVKPIYVLDPGRKSYKEEINAIVAIRAMIRERIKERADLLQPVDMVLKEDIPPNQEITDCYKVLLKKYKKLGVQYEWLARYLSWKELKGVELSIEANLCSPLSPIFSAIMEKLEGKEGCMELPDDLNEPLTTVFGFYRFALLRTTKHDMVRHAFRNSFYDIMIRTWFCHKPRNGKPCGTCNPCELVMKEGMGFRMPLQAKLRNGWKKLMVGKN</sequence>
<gene>
    <name evidence="1" type="ORF">CR164_04935</name>
</gene>
<reference evidence="2" key="1">
    <citation type="submission" date="2017-10" db="EMBL/GenBank/DDBJ databases">
        <authorList>
            <person name="Gaisin V.A."/>
            <person name="Rysina M.S."/>
            <person name="Grouzdev D.S."/>
        </authorList>
    </citation>
    <scope>NUCLEOTIDE SEQUENCE [LARGE SCALE GENOMIC DNA]</scope>
    <source>
        <strain evidence="2">V1</strain>
    </source>
</reference>
<dbReference type="AlphaFoldDB" id="A0A317T6N4"/>
<keyword evidence="2" id="KW-1185">Reference proteome</keyword>
<protein>
    <recommendedName>
        <fullName evidence="3">7-cyano-7-deazaguanine synthase</fullName>
    </recommendedName>
</protein>
<name>A0A317T6N4_9CHLB</name>
<dbReference type="OrthoDB" id="597561at2"/>
<evidence type="ECO:0000313" key="2">
    <source>
        <dbReference type="Proteomes" id="UP000246278"/>
    </source>
</evidence>
<dbReference type="Gene3D" id="3.40.50.620">
    <property type="entry name" value="HUPs"/>
    <property type="match status" value="1"/>
</dbReference>
<dbReference type="RefSeq" id="WP_110022825.1">
    <property type="nucleotide sequence ID" value="NZ_PDNZ01000003.1"/>
</dbReference>
<organism evidence="1 2">
    <name type="scientific">Prosthecochloris marina</name>
    <dbReference type="NCBI Taxonomy" id="2017681"/>
    <lineage>
        <taxon>Bacteria</taxon>
        <taxon>Pseudomonadati</taxon>
        <taxon>Chlorobiota</taxon>
        <taxon>Chlorobiia</taxon>
        <taxon>Chlorobiales</taxon>
        <taxon>Chlorobiaceae</taxon>
        <taxon>Prosthecochloris</taxon>
    </lineage>
</organism>
<comment type="caution">
    <text evidence="1">The sequence shown here is derived from an EMBL/GenBank/DDBJ whole genome shotgun (WGS) entry which is preliminary data.</text>
</comment>
<dbReference type="Proteomes" id="UP000246278">
    <property type="component" value="Unassembled WGS sequence"/>
</dbReference>
<proteinExistence type="predicted"/>
<dbReference type="EMBL" id="PDNZ01000003">
    <property type="protein sequence ID" value="PWW82352.1"/>
    <property type="molecule type" value="Genomic_DNA"/>
</dbReference>
<dbReference type="InterPro" id="IPR014729">
    <property type="entry name" value="Rossmann-like_a/b/a_fold"/>
</dbReference>